<evidence type="ECO:0000313" key="2">
    <source>
        <dbReference type="Proteomes" id="UP000192923"/>
    </source>
</evidence>
<sequence length="477" mass="53236">MTTTHNPQVSVKLIKVVNRSAIAPGIAVAGRYKNLLEIDLTPYLGDMGGVRTVKGVREPAGGFSMTFADQATDRSESLYGLIEPMDLVEIRMARNPSDYPGGRLPIVMRGFVSRVSRPEQVAHDGRVHRSVVVQGQDFGKLWQIFQIVYLPDTTLDEYVLTAFKFAEKYHIDITKPLPVAQFIGQVVAAILNPLVLQLQWSGNALAPEYSRIRPDVSTIGTVSDSTVNNWPGNQPIYNLLALACDVQNGFNEMFMDDREDGVALVLRPTPWKRPDGTYIQTGVPDIPTVKLDAADVVSLAASRSDECVANLFWVYNPPFALLTQDTIRLNRRLAPLTDYFNNDPKFYGLRMMEQVTYLGPPNWPASDTNSQERQAQLDPLMDAWLMQTAEVMQAASQDAVVFEQGHLRLKGNEKIKAGNFVGVARNSMVAEYYAARVEHEFAFGQPFMTTVHFERGTGFIQRAQWTAGPYWAELTPT</sequence>
<dbReference type="EMBL" id="FXAM01000001">
    <property type="protein sequence ID" value="SMF93896.1"/>
    <property type="molecule type" value="Genomic_DNA"/>
</dbReference>
<proteinExistence type="predicted"/>
<organism evidence="1 2">
    <name type="scientific">Methylomagnum ishizawai</name>
    <dbReference type="NCBI Taxonomy" id="1760988"/>
    <lineage>
        <taxon>Bacteria</taxon>
        <taxon>Pseudomonadati</taxon>
        <taxon>Pseudomonadota</taxon>
        <taxon>Gammaproteobacteria</taxon>
        <taxon>Methylococcales</taxon>
        <taxon>Methylococcaceae</taxon>
        <taxon>Methylomagnum</taxon>
    </lineage>
</organism>
<dbReference type="OrthoDB" id="7057015at2"/>
<dbReference type="STRING" id="1760988.SAMN02949497_1191"/>
<name>A0A1Y6CUB9_9GAMM</name>
<dbReference type="RefSeq" id="WP_085210817.1">
    <property type="nucleotide sequence ID" value="NZ_FXAM01000001.1"/>
</dbReference>
<evidence type="ECO:0000313" key="1">
    <source>
        <dbReference type="EMBL" id="SMF93896.1"/>
    </source>
</evidence>
<dbReference type="Proteomes" id="UP000192923">
    <property type="component" value="Unassembled WGS sequence"/>
</dbReference>
<dbReference type="AlphaFoldDB" id="A0A1Y6CUB9"/>
<protein>
    <submittedName>
        <fullName evidence="1">Uncharacterized protein</fullName>
    </submittedName>
</protein>
<gene>
    <name evidence="1" type="ORF">SAMN02949497_1191</name>
</gene>
<reference evidence="1 2" key="1">
    <citation type="submission" date="2016-12" db="EMBL/GenBank/DDBJ databases">
        <authorList>
            <person name="Song W.-J."/>
            <person name="Kurnit D.M."/>
        </authorList>
    </citation>
    <scope>NUCLEOTIDE SEQUENCE [LARGE SCALE GENOMIC DNA]</scope>
    <source>
        <strain evidence="1 2">175</strain>
    </source>
</reference>
<keyword evidence="2" id="KW-1185">Reference proteome</keyword>
<accession>A0A1Y6CUB9</accession>